<dbReference type="InterPro" id="IPR047785">
    <property type="entry name" value="tRNA_MNMC2"/>
</dbReference>
<name>U6RAU2_9BACT</name>
<dbReference type="SUPFAM" id="SSF53335">
    <property type="entry name" value="S-adenosyl-L-methionine-dependent methyltransferases"/>
    <property type="match status" value="1"/>
</dbReference>
<sequence length="225" mass="25600">MELEQTADGSYTLYVPELDEHYHSVKGALTESQHIFIEMGLKHSPVAEPRILEIGLGTGLNAFLTLLTAEEIRKKVYYTGIERYPLSEDTVHKLNYPGLIGKGHEDDYYAIHRAGWETDEVLSPWFTLHKIEGDFTRLFHSEEARQTSLSGYDIIYFDAFAPEKQPEMWEQSLFNSLYEILNKGGILTTYCAKGIVRRMLQAAGFTVERLPGPPGGKREILRATK</sequence>
<dbReference type="Pfam" id="PF05430">
    <property type="entry name" value="Methyltransf_30"/>
    <property type="match status" value="1"/>
</dbReference>
<dbReference type="OrthoDB" id="9786494at2"/>
<evidence type="ECO:0000259" key="1">
    <source>
        <dbReference type="Pfam" id="PF05430"/>
    </source>
</evidence>
<dbReference type="AlphaFoldDB" id="U6RAU2"/>
<gene>
    <name evidence="2" type="ORF">HMPREF1534_03729</name>
</gene>
<comment type="caution">
    <text evidence="2">The sequence shown here is derived from an EMBL/GenBank/DDBJ whole genome shotgun (WGS) entry which is preliminary data.</text>
</comment>
<dbReference type="GeneID" id="60060455"/>
<dbReference type="NCBIfam" id="NF033855">
    <property type="entry name" value="tRNA_MNMC2"/>
    <property type="match status" value="1"/>
</dbReference>
<dbReference type="InterPro" id="IPR029063">
    <property type="entry name" value="SAM-dependent_MTases_sf"/>
</dbReference>
<keyword evidence="3" id="KW-1185">Reference proteome</keyword>
<reference evidence="2 3" key="1">
    <citation type="submission" date="2013-04" db="EMBL/GenBank/DDBJ databases">
        <title>The Genome Sequence of Bacteroides massiliensis DSM 17679.</title>
        <authorList>
            <consortium name="The Broad Institute Genomics Platform"/>
            <person name="Earl A."/>
            <person name="Ward D."/>
            <person name="Feldgarden M."/>
            <person name="Gevers D."/>
            <person name="Martens E."/>
            <person name="Fenner L."/>
            <person name="Roux V."/>
            <person name="Mallet M.N."/>
            <person name="Raoult D."/>
            <person name="Walker B."/>
            <person name="Young S."/>
            <person name="Zeng Q."/>
            <person name="Gargeya S."/>
            <person name="Fitzgerald M."/>
            <person name="Haas B."/>
            <person name="Abouelleil A."/>
            <person name="Allen A.W."/>
            <person name="Alvarado L."/>
            <person name="Arachchi H.M."/>
            <person name="Berlin A.M."/>
            <person name="Chapman S.B."/>
            <person name="Gainer-Dewar J."/>
            <person name="Goldberg J."/>
            <person name="Griggs A."/>
            <person name="Gujja S."/>
            <person name="Hansen M."/>
            <person name="Howarth C."/>
            <person name="Imamovic A."/>
            <person name="Ireland A."/>
            <person name="Larimer J."/>
            <person name="McCowan C."/>
            <person name="Murphy C."/>
            <person name="Pearson M."/>
            <person name="Poon T.W."/>
            <person name="Priest M."/>
            <person name="Roberts A."/>
            <person name="Saif S."/>
            <person name="Shea T."/>
            <person name="Sisk P."/>
            <person name="Sykes S."/>
            <person name="Wortman J."/>
            <person name="Nusbaum C."/>
            <person name="Birren B."/>
        </authorList>
    </citation>
    <scope>NUCLEOTIDE SEQUENCE [LARGE SCALE GENOMIC DNA]</scope>
    <source>
        <strain evidence="3">B84634 / Timone 84634 / DSM 17679 / JCM 13223</strain>
    </source>
</reference>
<dbReference type="Gene3D" id="3.40.50.150">
    <property type="entry name" value="Vaccinia Virus protein VP39"/>
    <property type="match status" value="1"/>
</dbReference>
<dbReference type="RefSeq" id="WP_005944952.1">
    <property type="nucleotide sequence ID" value="NZ_KB890319.1"/>
</dbReference>
<dbReference type="HOGENOM" id="CLU_061971_1_0_10"/>
<dbReference type="PANTHER" id="PTHR39963:SF1">
    <property type="entry name" value="MNMC-LIKE METHYLTRANSFERASE DOMAIN-CONTAINING PROTEIN"/>
    <property type="match status" value="1"/>
</dbReference>
<dbReference type="STRING" id="1121098.HMPREF1534_03729"/>
<dbReference type="eggNOG" id="COG4121">
    <property type="taxonomic scope" value="Bacteria"/>
</dbReference>
<evidence type="ECO:0000313" key="2">
    <source>
        <dbReference type="EMBL" id="EOA52303.1"/>
    </source>
</evidence>
<accession>U6RAU2</accession>
<proteinExistence type="predicted"/>
<dbReference type="GO" id="GO:0004808">
    <property type="term" value="F:tRNA (5-methylaminomethyl-2-thiouridylate)(34)-methyltransferase activity"/>
    <property type="evidence" value="ECO:0007669"/>
    <property type="project" value="InterPro"/>
</dbReference>
<feature type="domain" description="MnmC-like methyltransferase" evidence="1">
    <location>
        <begin position="150"/>
        <end position="225"/>
    </location>
</feature>
<dbReference type="InterPro" id="IPR008471">
    <property type="entry name" value="MnmC-like_methylTransf"/>
</dbReference>
<dbReference type="GO" id="GO:0016645">
    <property type="term" value="F:oxidoreductase activity, acting on the CH-NH group of donors"/>
    <property type="evidence" value="ECO:0007669"/>
    <property type="project" value="InterPro"/>
</dbReference>
<dbReference type="EMBL" id="AQHY01000040">
    <property type="protein sequence ID" value="EOA52303.1"/>
    <property type="molecule type" value="Genomic_DNA"/>
</dbReference>
<dbReference type="PATRIC" id="fig|1121098.3.peg.3807"/>
<evidence type="ECO:0000313" key="3">
    <source>
        <dbReference type="Proteomes" id="UP000017831"/>
    </source>
</evidence>
<dbReference type="PANTHER" id="PTHR39963">
    <property type="entry name" value="SLL0983 PROTEIN"/>
    <property type="match status" value="1"/>
</dbReference>
<organism evidence="2 3">
    <name type="scientific">Phocaeicola massiliensis B84634 = Timone 84634 = DSM 17679 = JCM 13223</name>
    <dbReference type="NCBI Taxonomy" id="1121098"/>
    <lineage>
        <taxon>Bacteria</taxon>
        <taxon>Pseudomonadati</taxon>
        <taxon>Bacteroidota</taxon>
        <taxon>Bacteroidia</taxon>
        <taxon>Bacteroidales</taxon>
        <taxon>Bacteroidaceae</taxon>
        <taxon>Phocaeicola</taxon>
    </lineage>
</organism>
<dbReference type="Proteomes" id="UP000017831">
    <property type="component" value="Unassembled WGS sequence"/>
</dbReference>
<protein>
    <recommendedName>
        <fullName evidence="1">MnmC-like methyltransferase domain-containing protein</fullName>
    </recommendedName>
</protein>